<dbReference type="Proteomes" id="UP001529510">
    <property type="component" value="Unassembled WGS sequence"/>
</dbReference>
<name>A0ABD0Q7V8_CIRMR</name>
<sequence length="124" mass="12732">HCSSHSSNNTLSSNASSGSDEKHFGSGDPMDPESLGLTYIKGASTDSGIDTAPCMPPPPPALPLTGVGPSRMAGLPWPLEYHEVGETDEGRAKMFLSQGYVPATPTGHTTDGSTGDLSEISSLS</sequence>
<feature type="region of interest" description="Disordered" evidence="1">
    <location>
        <begin position="101"/>
        <end position="124"/>
    </location>
</feature>
<feature type="region of interest" description="Disordered" evidence="1">
    <location>
        <begin position="1"/>
        <end position="68"/>
    </location>
</feature>
<comment type="caution">
    <text evidence="2">The sequence shown here is derived from an EMBL/GenBank/DDBJ whole genome shotgun (WGS) entry which is preliminary data.</text>
</comment>
<gene>
    <name evidence="2" type="ORF">M9458_023352</name>
</gene>
<evidence type="ECO:0000313" key="3">
    <source>
        <dbReference type="Proteomes" id="UP001529510"/>
    </source>
</evidence>
<reference evidence="2 3" key="1">
    <citation type="submission" date="2024-05" db="EMBL/GenBank/DDBJ databases">
        <title>Genome sequencing and assembly of Indian major carp, Cirrhinus mrigala (Hamilton, 1822).</title>
        <authorList>
            <person name="Mohindra V."/>
            <person name="Chowdhury L.M."/>
            <person name="Lal K."/>
            <person name="Jena J.K."/>
        </authorList>
    </citation>
    <scope>NUCLEOTIDE SEQUENCE [LARGE SCALE GENOMIC DNA]</scope>
    <source>
        <strain evidence="2">CM1030</strain>
        <tissue evidence="2">Blood</tissue>
    </source>
</reference>
<feature type="non-terminal residue" evidence="2">
    <location>
        <position position="124"/>
    </location>
</feature>
<evidence type="ECO:0000256" key="1">
    <source>
        <dbReference type="SAM" id="MobiDB-lite"/>
    </source>
</evidence>
<protein>
    <submittedName>
        <fullName evidence="2">Uncharacterized protein</fullName>
    </submittedName>
</protein>
<feature type="compositionally biased region" description="Polar residues" evidence="1">
    <location>
        <begin position="106"/>
        <end position="124"/>
    </location>
</feature>
<dbReference type="EMBL" id="JAMKFB020000011">
    <property type="protein sequence ID" value="KAL0180946.1"/>
    <property type="molecule type" value="Genomic_DNA"/>
</dbReference>
<accession>A0ABD0Q7V8</accession>
<organism evidence="2 3">
    <name type="scientific">Cirrhinus mrigala</name>
    <name type="common">Mrigala</name>
    <dbReference type="NCBI Taxonomy" id="683832"/>
    <lineage>
        <taxon>Eukaryota</taxon>
        <taxon>Metazoa</taxon>
        <taxon>Chordata</taxon>
        <taxon>Craniata</taxon>
        <taxon>Vertebrata</taxon>
        <taxon>Euteleostomi</taxon>
        <taxon>Actinopterygii</taxon>
        <taxon>Neopterygii</taxon>
        <taxon>Teleostei</taxon>
        <taxon>Ostariophysi</taxon>
        <taxon>Cypriniformes</taxon>
        <taxon>Cyprinidae</taxon>
        <taxon>Labeoninae</taxon>
        <taxon>Labeonini</taxon>
        <taxon>Cirrhinus</taxon>
    </lineage>
</organism>
<evidence type="ECO:0000313" key="2">
    <source>
        <dbReference type="EMBL" id="KAL0180946.1"/>
    </source>
</evidence>
<dbReference type="AlphaFoldDB" id="A0ABD0Q7V8"/>
<feature type="non-terminal residue" evidence="2">
    <location>
        <position position="1"/>
    </location>
</feature>
<keyword evidence="3" id="KW-1185">Reference proteome</keyword>
<proteinExistence type="predicted"/>
<feature type="compositionally biased region" description="Low complexity" evidence="1">
    <location>
        <begin position="1"/>
        <end position="18"/>
    </location>
</feature>